<sequence length="60" mass="6826">MNIYSMPQGHMPPLKYSYQKVDQIQKKKGRRNRIPAVLRTEGEPLHTPSVGMRETTGLGC</sequence>
<protein>
    <submittedName>
        <fullName evidence="2">Alternative protein ASTE1</fullName>
    </submittedName>
</protein>
<organism evidence="2">
    <name type="scientific">Homo sapiens</name>
    <name type="common">Human</name>
    <dbReference type="NCBI Taxonomy" id="9606"/>
    <lineage>
        <taxon>Eukaryota</taxon>
        <taxon>Metazoa</taxon>
        <taxon>Chordata</taxon>
        <taxon>Craniata</taxon>
        <taxon>Vertebrata</taxon>
        <taxon>Euteleostomi</taxon>
        <taxon>Mammalia</taxon>
        <taxon>Eutheria</taxon>
        <taxon>Euarchontoglires</taxon>
        <taxon>Primates</taxon>
        <taxon>Haplorrhini</taxon>
        <taxon>Catarrhini</taxon>
        <taxon>Hominidae</taxon>
        <taxon>Homo</taxon>
    </lineage>
</organism>
<evidence type="ECO:0000256" key="1">
    <source>
        <dbReference type="SAM" id="MobiDB-lite"/>
    </source>
</evidence>
<accession>L8E8G8</accession>
<evidence type="ECO:0000313" key="2">
    <source>
        <dbReference type="EMBL" id="CCQ43424.1"/>
    </source>
</evidence>
<dbReference type="OrthoDB" id="25987at2759"/>
<reference evidence="2" key="1">
    <citation type="journal article" date="2013" name="PLoS ONE">
        <title>Direct detection of alternative open reading frames translation products in human significantly expands the proteome.</title>
        <authorList>
            <person name="Vanderperre B."/>
            <person name="Lucier J.-F."/>
            <person name="Motard J."/>
            <person name="Tremblay G."/>
            <person name="Vanderperre S."/>
            <person name="Wisztorski M."/>
            <person name="Salzet M."/>
            <person name="Boisvert F.-M."/>
            <person name="Roucou X."/>
        </authorList>
    </citation>
    <scope>NUCLEOTIDE SEQUENCE</scope>
</reference>
<feature type="region of interest" description="Disordered" evidence="1">
    <location>
        <begin position="40"/>
        <end position="60"/>
    </location>
</feature>
<dbReference type="AlphaFoldDB" id="L8E8G8"/>
<dbReference type="EMBL" id="HF583927">
    <property type="protein sequence ID" value="CCQ43424.1"/>
    <property type="molecule type" value="Genomic_DNA"/>
</dbReference>
<gene>
    <name evidence="2" type="primary">ASTE1</name>
</gene>
<proteinExistence type="predicted"/>
<name>L8E8G8_HUMAN</name>